<organism evidence="1 2">
    <name type="scientific">Trichodelitschia bisporula</name>
    <dbReference type="NCBI Taxonomy" id="703511"/>
    <lineage>
        <taxon>Eukaryota</taxon>
        <taxon>Fungi</taxon>
        <taxon>Dikarya</taxon>
        <taxon>Ascomycota</taxon>
        <taxon>Pezizomycotina</taxon>
        <taxon>Dothideomycetes</taxon>
        <taxon>Dothideomycetes incertae sedis</taxon>
        <taxon>Phaeotrichales</taxon>
        <taxon>Phaeotrichaceae</taxon>
        <taxon>Trichodelitschia</taxon>
    </lineage>
</organism>
<keyword evidence="2" id="KW-1185">Reference proteome</keyword>
<dbReference type="AlphaFoldDB" id="A0A6G1HYG4"/>
<proteinExistence type="predicted"/>
<reference evidence="1" key="1">
    <citation type="journal article" date="2020" name="Stud. Mycol.">
        <title>101 Dothideomycetes genomes: a test case for predicting lifestyles and emergence of pathogens.</title>
        <authorList>
            <person name="Haridas S."/>
            <person name="Albert R."/>
            <person name="Binder M."/>
            <person name="Bloem J."/>
            <person name="Labutti K."/>
            <person name="Salamov A."/>
            <person name="Andreopoulos B."/>
            <person name="Baker S."/>
            <person name="Barry K."/>
            <person name="Bills G."/>
            <person name="Bluhm B."/>
            <person name="Cannon C."/>
            <person name="Castanera R."/>
            <person name="Culley D."/>
            <person name="Daum C."/>
            <person name="Ezra D."/>
            <person name="Gonzalez J."/>
            <person name="Henrissat B."/>
            <person name="Kuo A."/>
            <person name="Liang C."/>
            <person name="Lipzen A."/>
            <person name="Lutzoni F."/>
            <person name="Magnuson J."/>
            <person name="Mondo S."/>
            <person name="Nolan M."/>
            <person name="Ohm R."/>
            <person name="Pangilinan J."/>
            <person name="Park H.-J."/>
            <person name="Ramirez L."/>
            <person name="Alfaro M."/>
            <person name="Sun H."/>
            <person name="Tritt A."/>
            <person name="Yoshinaga Y."/>
            <person name="Zwiers L.-H."/>
            <person name="Turgeon B."/>
            <person name="Goodwin S."/>
            <person name="Spatafora J."/>
            <person name="Crous P."/>
            <person name="Grigoriev I."/>
        </authorList>
    </citation>
    <scope>NUCLEOTIDE SEQUENCE</scope>
    <source>
        <strain evidence="1">CBS 262.69</strain>
    </source>
</reference>
<evidence type="ECO:0000313" key="1">
    <source>
        <dbReference type="EMBL" id="KAF2400906.1"/>
    </source>
</evidence>
<accession>A0A6G1HYG4</accession>
<gene>
    <name evidence="1" type="ORF">EJ06DRAFT_412481</name>
</gene>
<evidence type="ECO:0000313" key="2">
    <source>
        <dbReference type="Proteomes" id="UP000799640"/>
    </source>
</evidence>
<dbReference type="EMBL" id="ML996694">
    <property type="protein sequence ID" value="KAF2400906.1"/>
    <property type="molecule type" value="Genomic_DNA"/>
</dbReference>
<sequence>MRRAPCAARVARPSLERLPNRGIRIAALTITGSDSVRYEMIVLPRSDGMRFYGPQIPELS</sequence>
<protein>
    <submittedName>
        <fullName evidence="1">Uncharacterized protein</fullName>
    </submittedName>
</protein>
<dbReference type="Proteomes" id="UP000799640">
    <property type="component" value="Unassembled WGS sequence"/>
</dbReference>
<name>A0A6G1HYG4_9PEZI</name>